<evidence type="ECO:0000256" key="3">
    <source>
        <dbReference type="SAM" id="MobiDB-lite"/>
    </source>
</evidence>
<dbReference type="EMBL" id="KV429037">
    <property type="protein sequence ID" value="KZT73405.1"/>
    <property type="molecule type" value="Genomic_DNA"/>
</dbReference>
<feature type="region of interest" description="Disordered" evidence="3">
    <location>
        <begin position="270"/>
        <end position="290"/>
    </location>
</feature>
<evidence type="ECO:0000259" key="4">
    <source>
        <dbReference type="PROSITE" id="PS50303"/>
    </source>
</evidence>
<dbReference type="GO" id="GO:0003730">
    <property type="term" value="F:mRNA 3'-UTR binding"/>
    <property type="evidence" value="ECO:0007669"/>
    <property type="project" value="TreeGrafter"/>
</dbReference>
<dbReference type="Pfam" id="PF00806">
    <property type="entry name" value="PUF"/>
    <property type="match status" value="5"/>
</dbReference>
<feature type="region of interest" description="Disordered" evidence="3">
    <location>
        <begin position="113"/>
        <end position="140"/>
    </location>
</feature>
<keyword evidence="1" id="KW-0677">Repeat</keyword>
<evidence type="ECO:0000313" key="6">
    <source>
        <dbReference type="Proteomes" id="UP000076727"/>
    </source>
</evidence>
<name>A0A165TGH6_9APHY</name>
<evidence type="ECO:0000256" key="1">
    <source>
        <dbReference type="ARBA" id="ARBA00022737"/>
    </source>
</evidence>
<feature type="region of interest" description="Disordered" evidence="3">
    <location>
        <begin position="1"/>
        <end position="85"/>
    </location>
</feature>
<dbReference type="InterPro" id="IPR016024">
    <property type="entry name" value="ARM-type_fold"/>
</dbReference>
<reference evidence="5 6" key="1">
    <citation type="journal article" date="2016" name="Mol. Biol. Evol.">
        <title>Comparative Genomics of Early-Diverging Mushroom-Forming Fungi Provides Insights into the Origins of Lignocellulose Decay Capabilities.</title>
        <authorList>
            <person name="Nagy L.G."/>
            <person name="Riley R."/>
            <person name="Tritt A."/>
            <person name="Adam C."/>
            <person name="Daum C."/>
            <person name="Floudas D."/>
            <person name="Sun H."/>
            <person name="Yadav J.S."/>
            <person name="Pangilinan J."/>
            <person name="Larsson K.H."/>
            <person name="Matsuura K."/>
            <person name="Barry K."/>
            <person name="Labutti K."/>
            <person name="Kuo R."/>
            <person name="Ohm R.A."/>
            <person name="Bhattacharya S.S."/>
            <person name="Shirouzu T."/>
            <person name="Yoshinaga Y."/>
            <person name="Martin F.M."/>
            <person name="Grigoriev I.V."/>
            <person name="Hibbett D.S."/>
        </authorList>
    </citation>
    <scope>NUCLEOTIDE SEQUENCE [LARGE SCALE GENOMIC DNA]</scope>
    <source>
        <strain evidence="5 6">L-15889</strain>
    </source>
</reference>
<dbReference type="AlphaFoldDB" id="A0A165TGH6"/>
<evidence type="ECO:0000313" key="5">
    <source>
        <dbReference type="EMBL" id="KZT73405.1"/>
    </source>
</evidence>
<accession>A0A165TGH6</accession>
<dbReference type="InterPro" id="IPR001313">
    <property type="entry name" value="Pumilio_RNA-bd_rpt"/>
</dbReference>
<dbReference type="OrthoDB" id="668540at2759"/>
<dbReference type="STRING" id="1314783.A0A165TGH6"/>
<dbReference type="InterPro" id="IPR033133">
    <property type="entry name" value="PUM-HD"/>
</dbReference>
<dbReference type="SMART" id="SM00025">
    <property type="entry name" value="Pumilio"/>
    <property type="match status" value="7"/>
</dbReference>
<feature type="repeat" description="Pumilio" evidence="2">
    <location>
        <begin position="379"/>
        <end position="422"/>
    </location>
</feature>
<feature type="repeat" description="Pumilio" evidence="2">
    <location>
        <begin position="459"/>
        <end position="494"/>
    </location>
</feature>
<feature type="compositionally biased region" description="Low complexity" evidence="3">
    <location>
        <begin position="279"/>
        <end position="288"/>
    </location>
</feature>
<dbReference type="InterPro" id="IPR011989">
    <property type="entry name" value="ARM-like"/>
</dbReference>
<dbReference type="PROSITE" id="PS50303">
    <property type="entry name" value="PUM_HD"/>
    <property type="match status" value="1"/>
</dbReference>
<organism evidence="5 6">
    <name type="scientific">Daedalea quercina L-15889</name>
    <dbReference type="NCBI Taxonomy" id="1314783"/>
    <lineage>
        <taxon>Eukaryota</taxon>
        <taxon>Fungi</taxon>
        <taxon>Dikarya</taxon>
        <taxon>Basidiomycota</taxon>
        <taxon>Agaricomycotina</taxon>
        <taxon>Agaricomycetes</taxon>
        <taxon>Polyporales</taxon>
        <taxon>Fomitopsis</taxon>
    </lineage>
</organism>
<dbReference type="Proteomes" id="UP000076727">
    <property type="component" value="Unassembled WGS sequence"/>
</dbReference>
<dbReference type="GO" id="GO:0005737">
    <property type="term" value="C:cytoplasm"/>
    <property type="evidence" value="ECO:0007669"/>
    <property type="project" value="TreeGrafter"/>
</dbReference>
<dbReference type="SUPFAM" id="SSF48371">
    <property type="entry name" value="ARM repeat"/>
    <property type="match status" value="1"/>
</dbReference>
<protein>
    <submittedName>
        <fullName evidence="5">ARM repeat-containing protein</fullName>
    </submittedName>
</protein>
<feature type="compositionally biased region" description="Polar residues" evidence="3">
    <location>
        <begin position="1"/>
        <end position="25"/>
    </location>
</feature>
<dbReference type="GO" id="GO:0010608">
    <property type="term" value="P:post-transcriptional regulation of gene expression"/>
    <property type="evidence" value="ECO:0007669"/>
    <property type="project" value="TreeGrafter"/>
</dbReference>
<proteinExistence type="predicted"/>
<sequence>MPLPNRSVQSSIWAPQPQPSETTWSKAIDAFTRADGSSHPVRPDPRRTSSFNCQDLFGPPGSDTRTRKNVGAIGDGRKRESPTSEQVHVEQLFRTLNLNSPVPGPRLVTSFAETQQASQASPDLSPISNTALLTPSDSPATKTFDVKPDASHYGLGVFDSYQGDRLFDTGPPPRHADAFREPRAMPRSSFPPSHQRVASSFPFVEPLSEISSPIQPSQPCFQNAYPQTSHHRLESAHAQQQSWTQQPRLRAASGWVQADERPLVDFTTGGFAPEPTLRSSQSSHGGSKSHAHEPINFLSLLHPSSSPPYLLFVERIIRSSDQQASIFLQQKLKVADTSERAKIVDAICVRGFEMMAHRFGNWAVQRCLEATASPEERRKIVTCMRGRVVDLATNCYGCHVLQKALDCEEDVRLLIVSELLLGDPSQTLVNKHASHVWSKIMELTWTHPAPPIFAYVNRSLKGKWAALACHETGSLVVQHAFENLEESAKDGIVDELLNQGSIVFAEVAKSQWGSYCIQHILEHGSKKHRDMALDHLLSGLLEYATNEQGVKSVTKALKEGGKETLDKIIKRMCEPAKGGRRATIVDLALSVTGSQLIASVLPNADKDQRALLYESIRGHIVTLRGCKTGSKVIWLFDRMVRLLDIAMANLLMYHLSALIMAIEDVGFWNVDAHLDLV</sequence>
<dbReference type="PROSITE" id="PS50302">
    <property type="entry name" value="PUM"/>
    <property type="match status" value="3"/>
</dbReference>
<dbReference type="PANTHER" id="PTHR12537:SF48">
    <property type="entry name" value="MEIOTIC COILED-COIL PROTEIN 2"/>
    <property type="match status" value="1"/>
</dbReference>
<evidence type="ECO:0000256" key="2">
    <source>
        <dbReference type="PROSITE-ProRule" id="PRU00317"/>
    </source>
</evidence>
<feature type="repeat" description="Pumilio" evidence="2">
    <location>
        <begin position="495"/>
        <end position="534"/>
    </location>
</feature>
<feature type="domain" description="PUM-HD" evidence="4">
    <location>
        <begin position="278"/>
        <end position="640"/>
    </location>
</feature>
<keyword evidence="6" id="KW-1185">Reference proteome</keyword>
<dbReference type="Gene3D" id="1.25.10.10">
    <property type="entry name" value="Leucine-rich Repeat Variant"/>
    <property type="match status" value="1"/>
</dbReference>
<gene>
    <name evidence="5" type="ORF">DAEQUDRAFT_662446</name>
</gene>
<dbReference type="PANTHER" id="PTHR12537">
    <property type="entry name" value="RNA BINDING PROTEIN PUMILIO-RELATED"/>
    <property type="match status" value="1"/>
</dbReference>